<dbReference type="Pfam" id="PF01770">
    <property type="entry name" value="Folate_carrier"/>
    <property type="match status" value="1"/>
</dbReference>
<accession>A0A8B9BW14</accession>
<reference evidence="2" key="2">
    <citation type="submission" date="2025-09" db="UniProtKB">
        <authorList>
            <consortium name="Ensembl"/>
        </authorList>
    </citation>
    <scope>IDENTIFICATION</scope>
</reference>
<dbReference type="PANTHER" id="PTHR10686:SF19">
    <property type="entry name" value="THIAMINE TRANSPORTER 1"/>
    <property type="match status" value="1"/>
</dbReference>
<dbReference type="AlphaFoldDB" id="A0A8B9BW14"/>
<name>A0A8B9BW14_9AVES</name>
<comment type="similarity">
    <text evidence="1">Belongs to the reduced folate carrier (RFC) transporter (TC 2.A.48) family.</text>
</comment>
<evidence type="ECO:0000256" key="1">
    <source>
        <dbReference type="ARBA" id="ARBA00005773"/>
    </source>
</evidence>
<proteinExistence type="inferred from homology"/>
<dbReference type="InterPro" id="IPR002666">
    <property type="entry name" value="Folate_carrier"/>
</dbReference>
<keyword evidence="3" id="KW-1185">Reference proteome</keyword>
<evidence type="ECO:0000313" key="3">
    <source>
        <dbReference type="Proteomes" id="UP000694426"/>
    </source>
</evidence>
<dbReference type="Ensembl" id="ENSABRT00000014759.1">
    <property type="protein sequence ID" value="ENSABRP00000010328.1"/>
    <property type="gene ID" value="ENSABRG00000009272.1"/>
</dbReference>
<dbReference type="PANTHER" id="PTHR10686">
    <property type="entry name" value="FOLATE TRANSPORTER"/>
    <property type="match status" value="1"/>
</dbReference>
<evidence type="ECO:0000313" key="2">
    <source>
        <dbReference type="Ensembl" id="ENSABRP00000010328.1"/>
    </source>
</evidence>
<protein>
    <submittedName>
        <fullName evidence="2">Uncharacterized protein</fullName>
    </submittedName>
</protein>
<dbReference type="GeneTree" id="ENSGT00950000185427"/>
<organism evidence="2 3">
    <name type="scientific">Anser brachyrhynchus</name>
    <name type="common">Pink-footed goose</name>
    <dbReference type="NCBI Taxonomy" id="132585"/>
    <lineage>
        <taxon>Eukaryota</taxon>
        <taxon>Metazoa</taxon>
        <taxon>Chordata</taxon>
        <taxon>Craniata</taxon>
        <taxon>Vertebrata</taxon>
        <taxon>Euteleostomi</taxon>
        <taxon>Archelosauria</taxon>
        <taxon>Archosauria</taxon>
        <taxon>Dinosauria</taxon>
        <taxon>Saurischia</taxon>
        <taxon>Theropoda</taxon>
        <taxon>Coelurosauria</taxon>
        <taxon>Aves</taxon>
        <taxon>Neognathae</taxon>
        <taxon>Galloanserae</taxon>
        <taxon>Anseriformes</taxon>
        <taxon>Anatidae</taxon>
        <taxon>Anserinae</taxon>
        <taxon>Anser</taxon>
    </lineage>
</organism>
<sequence>GSCYREELLHSFTRHGGPGCCWALPTALLCAYGFFCSVRPSEPFLTRYLLGQHKNLSKTQVLFSGFRAGVALLR</sequence>
<dbReference type="GO" id="GO:0015234">
    <property type="term" value="F:thiamine transmembrane transporter activity"/>
    <property type="evidence" value="ECO:0007669"/>
    <property type="project" value="TreeGrafter"/>
</dbReference>
<dbReference type="Proteomes" id="UP000694426">
    <property type="component" value="Unplaced"/>
</dbReference>
<reference evidence="2" key="1">
    <citation type="submission" date="2025-08" db="UniProtKB">
        <authorList>
            <consortium name="Ensembl"/>
        </authorList>
    </citation>
    <scope>IDENTIFICATION</scope>
</reference>
<dbReference type="GO" id="GO:0005886">
    <property type="term" value="C:plasma membrane"/>
    <property type="evidence" value="ECO:0007669"/>
    <property type="project" value="TreeGrafter"/>
</dbReference>